<sequence length="29" mass="3150">MTSSFTKSSRVGLGISRDWTTGLNSLSFL</sequence>
<name>A0A392UPI4_9FABA</name>
<dbReference type="EMBL" id="LXQA010883708">
    <property type="protein sequence ID" value="MCI75481.1"/>
    <property type="molecule type" value="Genomic_DNA"/>
</dbReference>
<protein>
    <submittedName>
        <fullName evidence="1">Uncharacterized protein</fullName>
    </submittedName>
</protein>
<organism evidence="1 2">
    <name type="scientific">Trifolium medium</name>
    <dbReference type="NCBI Taxonomy" id="97028"/>
    <lineage>
        <taxon>Eukaryota</taxon>
        <taxon>Viridiplantae</taxon>
        <taxon>Streptophyta</taxon>
        <taxon>Embryophyta</taxon>
        <taxon>Tracheophyta</taxon>
        <taxon>Spermatophyta</taxon>
        <taxon>Magnoliopsida</taxon>
        <taxon>eudicotyledons</taxon>
        <taxon>Gunneridae</taxon>
        <taxon>Pentapetalae</taxon>
        <taxon>rosids</taxon>
        <taxon>fabids</taxon>
        <taxon>Fabales</taxon>
        <taxon>Fabaceae</taxon>
        <taxon>Papilionoideae</taxon>
        <taxon>50 kb inversion clade</taxon>
        <taxon>NPAAA clade</taxon>
        <taxon>Hologalegina</taxon>
        <taxon>IRL clade</taxon>
        <taxon>Trifolieae</taxon>
        <taxon>Trifolium</taxon>
    </lineage>
</organism>
<accession>A0A392UPI4</accession>
<reference evidence="1 2" key="1">
    <citation type="journal article" date="2018" name="Front. Plant Sci.">
        <title>Red Clover (Trifolium pratense) and Zigzag Clover (T. medium) - A Picture of Genomic Similarities and Differences.</title>
        <authorList>
            <person name="Dluhosova J."/>
            <person name="Istvanek J."/>
            <person name="Nedelnik J."/>
            <person name="Repkova J."/>
        </authorList>
    </citation>
    <scope>NUCLEOTIDE SEQUENCE [LARGE SCALE GENOMIC DNA]</scope>
    <source>
        <strain evidence="2">cv. 10/8</strain>
        <tissue evidence="1">Leaf</tissue>
    </source>
</reference>
<comment type="caution">
    <text evidence="1">The sequence shown here is derived from an EMBL/GenBank/DDBJ whole genome shotgun (WGS) entry which is preliminary data.</text>
</comment>
<evidence type="ECO:0000313" key="1">
    <source>
        <dbReference type="EMBL" id="MCI75481.1"/>
    </source>
</evidence>
<feature type="non-terminal residue" evidence="1">
    <location>
        <position position="29"/>
    </location>
</feature>
<dbReference type="Proteomes" id="UP000265520">
    <property type="component" value="Unassembled WGS sequence"/>
</dbReference>
<evidence type="ECO:0000313" key="2">
    <source>
        <dbReference type="Proteomes" id="UP000265520"/>
    </source>
</evidence>
<dbReference type="AlphaFoldDB" id="A0A392UPI4"/>
<keyword evidence="2" id="KW-1185">Reference proteome</keyword>
<proteinExistence type="predicted"/>